<feature type="region of interest" description="Disordered" evidence="2">
    <location>
        <begin position="242"/>
        <end position="262"/>
    </location>
</feature>
<dbReference type="Proteomes" id="UP000662747">
    <property type="component" value="Chromosome"/>
</dbReference>
<feature type="region of interest" description="Disordered" evidence="2">
    <location>
        <begin position="48"/>
        <end position="70"/>
    </location>
</feature>
<dbReference type="Gene3D" id="3.30.2320.10">
    <property type="entry name" value="hypothetical protein PF0899 domain"/>
    <property type="match status" value="1"/>
</dbReference>
<organism evidence="4 5">
    <name type="scientific">Pyxidicoccus parkwayensis</name>
    <dbReference type="NCBI Taxonomy" id="2813578"/>
    <lineage>
        <taxon>Bacteria</taxon>
        <taxon>Pseudomonadati</taxon>
        <taxon>Myxococcota</taxon>
        <taxon>Myxococcia</taxon>
        <taxon>Myxococcales</taxon>
        <taxon>Cystobacterineae</taxon>
        <taxon>Myxococcaceae</taxon>
        <taxon>Pyxidicoccus</taxon>
    </lineage>
</organism>
<proteinExistence type="predicted"/>
<evidence type="ECO:0000313" key="4">
    <source>
        <dbReference type="EMBL" id="QSQ19319.1"/>
    </source>
</evidence>
<feature type="domain" description="Phage capsid-like C-terminal" evidence="3">
    <location>
        <begin position="126"/>
        <end position="397"/>
    </location>
</feature>
<accession>A0ABX7NKE4</accession>
<dbReference type="InterPro" id="IPR024455">
    <property type="entry name" value="Phage_capsid"/>
</dbReference>
<name>A0ABX7NKE4_9BACT</name>
<dbReference type="SUPFAM" id="SSF56563">
    <property type="entry name" value="Major capsid protein gp5"/>
    <property type="match status" value="1"/>
</dbReference>
<comment type="subcellular location">
    <subcellularLocation>
        <location evidence="1">Virion</location>
    </subcellularLocation>
</comment>
<dbReference type="EMBL" id="CP071090">
    <property type="protein sequence ID" value="QSQ19319.1"/>
    <property type="molecule type" value="Genomic_DNA"/>
</dbReference>
<dbReference type="InterPro" id="IPR054612">
    <property type="entry name" value="Phage_capsid-like_C"/>
</dbReference>
<evidence type="ECO:0000256" key="2">
    <source>
        <dbReference type="SAM" id="MobiDB-lite"/>
    </source>
</evidence>
<feature type="region of interest" description="Disordered" evidence="2">
    <location>
        <begin position="1"/>
        <end position="28"/>
    </location>
</feature>
<keyword evidence="5" id="KW-1185">Reference proteome</keyword>
<feature type="compositionally biased region" description="Low complexity" evidence="2">
    <location>
        <begin position="9"/>
        <end position="21"/>
    </location>
</feature>
<gene>
    <name evidence="4" type="ORF">JY651_28735</name>
</gene>
<evidence type="ECO:0000313" key="5">
    <source>
        <dbReference type="Proteomes" id="UP000662747"/>
    </source>
</evidence>
<evidence type="ECO:0000259" key="3">
    <source>
        <dbReference type="Pfam" id="PF05065"/>
    </source>
</evidence>
<protein>
    <submittedName>
        <fullName evidence="4">Phage major capsid protein</fullName>
    </submittedName>
</protein>
<dbReference type="NCBIfam" id="TIGR01554">
    <property type="entry name" value="major_cap_HK97"/>
    <property type="match status" value="1"/>
</dbReference>
<sequence>MKKIKKKTTAAPGTGAAAAPAGTPPLPTHLQRAVDQAATVAVEAALASRPNPPAAAPITGKDLQLDLSEDTPQKKRYASLGLRMKNAYLARARRFDVAGKGEFKRLVAFMERTKSAGQFLGVFEQGGSFARETVSTELVALTRPNSILLSAGVRTVSDYGAQLSMGVMDEGVKVYWIAEGEPPPPSDVTAGRLVLTAHKLGALARLSNDLMRLGTMDAAALVGEDMAAAFAQEIDTVGLKGVGPKKPNGVRTQMEEGHRTKSAGNTVTQMIADTRSVKTTVAKANIAGGLKANGGFYYMSTDTHDSLAQLRDNGNWVFPSLLDEENPTLYSYPVKVSETLAGDKVLGFGLAKQLIMGEATPLEVAMGESGNDFAADMVTMRGIASVDFLLRYSRAFAEKKDVAY</sequence>
<reference evidence="4 5" key="1">
    <citation type="submission" date="2021-02" db="EMBL/GenBank/DDBJ databases">
        <title>De Novo genome assembly of isolated myxobacteria.</title>
        <authorList>
            <person name="Stevens D.C."/>
        </authorList>
    </citation>
    <scope>NUCLEOTIDE SEQUENCE [LARGE SCALE GENOMIC DNA]</scope>
    <source>
        <strain evidence="5">SCPEA02</strain>
    </source>
</reference>
<dbReference type="Pfam" id="PF05065">
    <property type="entry name" value="Phage_capsid"/>
    <property type="match status" value="1"/>
</dbReference>
<dbReference type="Gene3D" id="3.30.2400.10">
    <property type="entry name" value="Major capsid protein gp5"/>
    <property type="match status" value="1"/>
</dbReference>
<dbReference type="RefSeq" id="WP_206720906.1">
    <property type="nucleotide sequence ID" value="NZ_CP071090.1"/>
</dbReference>
<evidence type="ECO:0000256" key="1">
    <source>
        <dbReference type="ARBA" id="ARBA00004328"/>
    </source>
</evidence>